<dbReference type="Pfam" id="PF06779">
    <property type="entry name" value="MFS_4"/>
    <property type="match status" value="1"/>
</dbReference>
<keyword evidence="1" id="KW-0812">Transmembrane</keyword>
<organism evidence="2 3">
    <name type="scientific">Brevibacterium salitolerans</name>
    <dbReference type="NCBI Taxonomy" id="1403566"/>
    <lineage>
        <taxon>Bacteria</taxon>
        <taxon>Bacillati</taxon>
        <taxon>Actinomycetota</taxon>
        <taxon>Actinomycetes</taxon>
        <taxon>Micrococcales</taxon>
        <taxon>Brevibacteriaceae</taxon>
        <taxon>Brevibacterium</taxon>
    </lineage>
</organism>
<feature type="transmembrane region" description="Helical" evidence="1">
    <location>
        <begin position="135"/>
        <end position="157"/>
    </location>
</feature>
<reference evidence="2 3" key="1">
    <citation type="journal article" date="2019" name="Int. J. Syst. Evol. Microbiol.">
        <title>The Global Catalogue of Microorganisms (GCM) 10K type strain sequencing project: providing services to taxonomists for standard genome sequencing and annotation.</title>
        <authorList>
            <consortium name="The Broad Institute Genomics Platform"/>
            <consortium name="The Broad Institute Genome Sequencing Center for Infectious Disease"/>
            <person name="Wu L."/>
            <person name="Ma J."/>
        </authorList>
    </citation>
    <scope>NUCLEOTIDE SEQUENCE [LARGE SCALE GENOMIC DNA]</scope>
    <source>
        <strain evidence="2 3">JCM 15900</strain>
    </source>
</reference>
<feature type="transmembrane region" description="Helical" evidence="1">
    <location>
        <begin position="345"/>
        <end position="364"/>
    </location>
</feature>
<dbReference type="InterPro" id="IPR036259">
    <property type="entry name" value="MFS_trans_sf"/>
</dbReference>
<dbReference type="PANTHER" id="PTHR23537:SF1">
    <property type="entry name" value="SUGAR TRANSPORTER"/>
    <property type="match status" value="1"/>
</dbReference>
<feature type="transmembrane region" description="Helical" evidence="1">
    <location>
        <begin position="286"/>
        <end position="304"/>
    </location>
</feature>
<dbReference type="InterPro" id="IPR010645">
    <property type="entry name" value="MFS_4"/>
</dbReference>
<feature type="transmembrane region" description="Helical" evidence="1">
    <location>
        <begin position="41"/>
        <end position="59"/>
    </location>
</feature>
<proteinExistence type="predicted"/>
<feature type="transmembrane region" description="Helical" evidence="1">
    <location>
        <begin position="100"/>
        <end position="123"/>
    </location>
</feature>
<dbReference type="EMBL" id="BAAAPZ010000020">
    <property type="protein sequence ID" value="GAA2107120.1"/>
    <property type="molecule type" value="Genomic_DNA"/>
</dbReference>
<feature type="transmembrane region" description="Helical" evidence="1">
    <location>
        <begin position="71"/>
        <end position="94"/>
    </location>
</feature>
<dbReference type="Proteomes" id="UP001500984">
    <property type="component" value="Unassembled WGS sequence"/>
</dbReference>
<dbReference type="Gene3D" id="1.20.1250.20">
    <property type="entry name" value="MFS general substrate transporter like domains"/>
    <property type="match status" value="1"/>
</dbReference>
<name>A0ABN2X9Y7_9MICO</name>
<feature type="transmembrane region" description="Helical" evidence="1">
    <location>
        <begin position="213"/>
        <end position="236"/>
    </location>
</feature>
<feature type="transmembrane region" description="Helical" evidence="1">
    <location>
        <begin position="248"/>
        <end position="274"/>
    </location>
</feature>
<dbReference type="SUPFAM" id="SSF103473">
    <property type="entry name" value="MFS general substrate transporter"/>
    <property type="match status" value="1"/>
</dbReference>
<evidence type="ECO:0000313" key="2">
    <source>
        <dbReference type="EMBL" id="GAA2107120.1"/>
    </source>
</evidence>
<sequence length="396" mass="39123">MTAHPVTLGLGLAAAMGVGRFVFTPLLPVMIAQTSMTEQTGALVATANYVGYLLGALALSGRDAARSRLFVTANALALVASEVLMLGASSTLAWSALRLVAGFSSAVLFIACTGRLHASLTAATASAAEAARSRGLAFGGVGAGIALTGAGTLLAGAGADWRGLWIGSAVLSAALLLPLLLSPAQQPVRERQPPQQSPAATAMPLPPASRRRAWVLLMCLYFAEGLGYIVIGTFLVDAVAAVGPAEEGAGVAGFAAGGIVWLAVGLAGMVAPFLWSLCAARTGLRAALALALALQTAGALIPALTGSPGWAVLAALLFGGTFVPITMLALGIGTALGVPQSAAKLTAAYGLGQVLGPLVVIPVLGAGYAAAFAVAGSVLLLATGLSALGLGRAVTP</sequence>
<evidence type="ECO:0000256" key="1">
    <source>
        <dbReference type="SAM" id="Phobius"/>
    </source>
</evidence>
<comment type="caution">
    <text evidence="2">The sequence shown here is derived from an EMBL/GenBank/DDBJ whole genome shotgun (WGS) entry which is preliminary data.</text>
</comment>
<feature type="transmembrane region" description="Helical" evidence="1">
    <location>
        <begin position="370"/>
        <end position="390"/>
    </location>
</feature>
<dbReference type="RefSeq" id="WP_344338779.1">
    <property type="nucleotide sequence ID" value="NZ_BAAAPZ010000020.1"/>
</dbReference>
<accession>A0ABN2X9Y7</accession>
<feature type="transmembrane region" description="Helical" evidence="1">
    <location>
        <begin position="310"/>
        <end position="333"/>
    </location>
</feature>
<keyword evidence="3" id="KW-1185">Reference proteome</keyword>
<feature type="transmembrane region" description="Helical" evidence="1">
    <location>
        <begin position="163"/>
        <end position="181"/>
    </location>
</feature>
<keyword evidence="1" id="KW-1133">Transmembrane helix</keyword>
<gene>
    <name evidence="2" type="ORF">GCM10009823_33720</name>
</gene>
<evidence type="ECO:0000313" key="3">
    <source>
        <dbReference type="Proteomes" id="UP001500984"/>
    </source>
</evidence>
<protein>
    <submittedName>
        <fullName evidence="2">YbfB/YjiJ family MFS transporter</fullName>
    </submittedName>
</protein>
<keyword evidence="1" id="KW-0472">Membrane</keyword>
<dbReference type="PANTHER" id="PTHR23537">
    <property type="match status" value="1"/>
</dbReference>